<accession>A0A518DQM9</accession>
<dbReference type="EMBL" id="CP036433">
    <property type="protein sequence ID" value="QDU94143.1"/>
    <property type="molecule type" value="Genomic_DNA"/>
</dbReference>
<dbReference type="InterPro" id="IPR018490">
    <property type="entry name" value="cNMP-bd_dom_sf"/>
</dbReference>
<feature type="domain" description="Cyclic nucleotide-binding" evidence="1">
    <location>
        <begin position="7"/>
        <end position="125"/>
    </location>
</feature>
<dbReference type="PANTHER" id="PTHR24567:SF74">
    <property type="entry name" value="HTH-TYPE TRANSCRIPTIONAL REGULATOR ARCR"/>
    <property type="match status" value="1"/>
</dbReference>
<dbReference type="InterPro" id="IPR014710">
    <property type="entry name" value="RmlC-like_jellyroll"/>
</dbReference>
<dbReference type="GO" id="GO:0005829">
    <property type="term" value="C:cytosol"/>
    <property type="evidence" value="ECO:0007669"/>
    <property type="project" value="TreeGrafter"/>
</dbReference>
<dbReference type="RefSeq" id="WP_145052030.1">
    <property type="nucleotide sequence ID" value="NZ_CP036433.1"/>
</dbReference>
<evidence type="ECO:0000313" key="3">
    <source>
        <dbReference type="Proteomes" id="UP000317648"/>
    </source>
</evidence>
<dbReference type="PROSITE" id="PS50042">
    <property type="entry name" value="CNMP_BINDING_3"/>
    <property type="match status" value="1"/>
</dbReference>
<reference evidence="2 3" key="1">
    <citation type="submission" date="2019-02" db="EMBL/GenBank/DDBJ databases">
        <title>Deep-cultivation of Planctomycetes and their phenomic and genomic characterization uncovers novel biology.</title>
        <authorList>
            <person name="Wiegand S."/>
            <person name="Jogler M."/>
            <person name="Boedeker C."/>
            <person name="Pinto D."/>
            <person name="Vollmers J."/>
            <person name="Rivas-Marin E."/>
            <person name="Kohn T."/>
            <person name="Peeters S.H."/>
            <person name="Heuer A."/>
            <person name="Rast P."/>
            <person name="Oberbeckmann S."/>
            <person name="Bunk B."/>
            <person name="Jeske O."/>
            <person name="Meyerdierks A."/>
            <person name="Storesund J.E."/>
            <person name="Kallscheuer N."/>
            <person name="Luecker S."/>
            <person name="Lage O.M."/>
            <person name="Pohl T."/>
            <person name="Merkel B.J."/>
            <person name="Hornburger P."/>
            <person name="Mueller R.-W."/>
            <person name="Bruemmer F."/>
            <person name="Labrenz M."/>
            <person name="Spormann A.M."/>
            <person name="Op den Camp H."/>
            <person name="Overmann J."/>
            <person name="Amann R."/>
            <person name="Jetten M.S.M."/>
            <person name="Mascher T."/>
            <person name="Medema M.H."/>
            <person name="Devos D.P."/>
            <person name="Kaster A.-K."/>
            <person name="Ovreas L."/>
            <person name="Rohde M."/>
            <person name="Galperin M.Y."/>
            <person name="Jogler C."/>
        </authorList>
    </citation>
    <scope>NUCLEOTIDE SEQUENCE [LARGE SCALE GENOMIC DNA]</scope>
    <source>
        <strain evidence="2 3">Pla85_3_4</strain>
    </source>
</reference>
<dbReference type="GO" id="GO:0003677">
    <property type="term" value="F:DNA binding"/>
    <property type="evidence" value="ECO:0007669"/>
    <property type="project" value="UniProtKB-KW"/>
</dbReference>
<dbReference type="Pfam" id="PF00027">
    <property type="entry name" value="cNMP_binding"/>
    <property type="match status" value="1"/>
</dbReference>
<dbReference type="GO" id="GO:0003700">
    <property type="term" value="F:DNA-binding transcription factor activity"/>
    <property type="evidence" value="ECO:0007669"/>
    <property type="project" value="TreeGrafter"/>
</dbReference>
<dbReference type="InterPro" id="IPR050397">
    <property type="entry name" value="Env_Response_Regulators"/>
</dbReference>
<dbReference type="AlphaFoldDB" id="A0A518DQM9"/>
<name>A0A518DQM9_9BACT</name>
<sequence>MRKVLFLLGHLSDNDVEWLIDNGLRTEVPGGTVLITTDLPLDTLYLLLSGTLEVHLPGGDGKKSVALGAGEIIGEISLLDSRRPTASVAAANDCIVLSLPHEILQEKLREDSDFAARFYHALAVFLAHRIRNTYARLGFDDGREMDEDEDYEDELSPEVLDNLHLAGSRFDHVLRKLLTS</sequence>
<dbReference type="Gene3D" id="2.60.120.10">
    <property type="entry name" value="Jelly Rolls"/>
    <property type="match status" value="1"/>
</dbReference>
<protein>
    <submittedName>
        <fullName evidence="2">DNA-binding transcriptional dual regulator Crp</fullName>
    </submittedName>
</protein>
<evidence type="ECO:0000313" key="2">
    <source>
        <dbReference type="EMBL" id="QDU94143.1"/>
    </source>
</evidence>
<dbReference type="KEGG" id="lcre:Pla8534_19300"/>
<keyword evidence="2" id="KW-0238">DNA-binding</keyword>
<dbReference type="SUPFAM" id="SSF51206">
    <property type="entry name" value="cAMP-binding domain-like"/>
    <property type="match status" value="1"/>
</dbReference>
<evidence type="ECO:0000259" key="1">
    <source>
        <dbReference type="PROSITE" id="PS50042"/>
    </source>
</evidence>
<dbReference type="SMART" id="SM00100">
    <property type="entry name" value="cNMP"/>
    <property type="match status" value="1"/>
</dbReference>
<dbReference type="CDD" id="cd00038">
    <property type="entry name" value="CAP_ED"/>
    <property type="match status" value="1"/>
</dbReference>
<keyword evidence="3" id="KW-1185">Reference proteome</keyword>
<gene>
    <name evidence="2" type="ORF">Pla8534_19300</name>
</gene>
<proteinExistence type="predicted"/>
<dbReference type="PANTHER" id="PTHR24567">
    <property type="entry name" value="CRP FAMILY TRANSCRIPTIONAL REGULATORY PROTEIN"/>
    <property type="match status" value="1"/>
</dbReference>
<dbReference type="InterPro" id="IPR000595">
    <property type="entry name" value="cNMP-bd_dom"/>
</dbReference>
<dbReference type="OrthoDB" id="951557at2"/>
<dbReference type="Proteomes" id="UP000317648">
    <property type="component" value="Chromosome"/>
</dbReference>
<organism evidence="2 3">
    <name type="scientific">Lignipirellula cremea</name>
    <dbReference type="NCBI Taxonomy" id="2528010"/>
    <lineage>
        <taxon>Bacteria</taxon>
        <taxon>Pseudomonadati</taxon>
        <taxon>Planctomycetota</taxon>
        <taxon>Planctomycetia</taxon>
        <taxon>Pirellulales</taxon>
        <taxon>Pirellulaceae</taxon>
        <taxon>Lignipirellula</taxon>
    </lineage>
</organism>